<dbReference type="GO" id="GO:0008080">
    <property type="term" value="F:N-acetyltransferase activity"/>
    <property type="evidence" value="ECO:0007669"/>
    <property type="project" value="InterPro"/>
</dbReference>
<sequence>MSSDFELFALHERWDLLDGCVALLNSEWKRSPEARAHSLRKCSEKFPISLVMIQRPFEHSVKCLPAVVGHARLTFIIGKSGACFLESVVVDKSKRRKGLGRILMAETERFAKSRGYREFFLATHDAQEFYKALGYVYCSPIMTTGSAYNLLQSTPAGGLLEKMSLTNSVNTDPLFHKTSSPVVEEDCPVERESLESNRPEVSKPSAPPPPPPPPSLTKPSSCRPVIEHHASVTVYWMTKTL</sequence>
<protein>
    <submittedName>
        <fullName evidence="3">N-acetyltransferase 6</fullName>
    </submittedName>
</protein>
<dbReference type="InterPro" id="IPR039840">
    <property type="entry name" value="NAA80"/>
</dbReference>
<dbReference type="Pfam" id="PF00583">
    <property type="entry name" value="Acetyltransf_1"/>
    <property type="match status" value="1"/>
</dbReference>
<dbReference type="InterPro" id="IPR000182">
    <property type="entry name" value="GNAT_dom"/>
</dbReference>
<feature type="compositionally biased region" description="Basic and acidic residues" evidence="1">
    <location>
        <begin position="188"/>
        <end position="201"/>
    </location>
</feature>
<dbReference type="EMBL" id="MTYJ01000019">
    <property type="protein sequence ID" value="OQV22084.1"/>
    <property type="molecule type" value="Genomic_DNA"/>
</dbReference>
<evidence type="ECO:0000313" key="4">
    <source>
        <dbReference type="Proteomes" id="UP000192578"/>
    </source>
</evidence>
<keyword evidence="4" id="KW-1185">Reference proteome</keyword>
<accession>A0A1W0X436</accession>
<dbReference type="GO" id="GO:1905502">
    <property type="term" value="F:acetyl-CoA binding"/>
    <property type="evidence" value="ECO:0007669"/>
    <property type="project" value="TreeGrafter"/>
</dbReference>
<dbReference type="PANTHER" id="PTHR13538">
    <property type="entry name" value="N-ACETYLTRANSFERASE 6"/>
    <property type="match status" value="1"/>
</dbReference>
<proteinExistence type="predicted"/>
<dbReference type="SUPFAM" id="SSF55729">
    <property type="entry name" value="Acyl-CoA N-acyltransferases (Nat)"/>
    <property type="match status" value="1"/>
</dbReference>
<dbReference type="GO" id="GO:0005737">
    <property type="term" value="C:cytoplasm"/>
    <property type="evidence" value="ECO:0007669"/>
    <property type="project" value="TreeGrafter"/>
</dbReference>
<dbReference type="OrthoDB" id="329272at2759"/>
<evidence type="ECO:0000313" key="3">
    <source>
        <dbReference type="EMBL" id="OQV22084.1"/>
    </source>
</evidence>
<feature type="compositionally biased region" description="Pro residues" evidence="1">
    <location>
        <begin position="205"/>
        <end position="216"/>
    </location>
</feature>
<dbReference type="PANTHER" id="PTHR13538:SF4">
    <property type="entry name" value="N-ALPHA-ACETYLTRANSFERASE 80"/>
    <property type="match status" value="1"/>
</dbReference>
<organism evidence="3 4">
    <name type="scientific">Hypsibius exemplaris</name>
    <name type="common">Freshwater tardigrade</name>
    <dbReference type="NCBI Taxonomy" id="2072580"/>
    <lineage>
        <taxon>Eukaryota</taxon>
        <taxon>Metazoa</taxon>
        <taxon>Ecdysozoa</taxon>
        <taxon>Tardigrada</taxon>
        <taxon>Eutardigrada</taxon>
        <taxon>Parachela</taxon>
        <taxon>Hypsibioidea</taxon>
        <taxon>Hypsibiidae</taxon>
        <taxon>Hypsibius</taxon>
    </lineage>
</organism>
<name>A0A1W0X436_HYPEX</name>
<dbReference type="Proteomes" id="UP000192578">
    <property type="component" value="Unassembled WGS sequence"/>
</dbReference>
<dbReference type="Gene3D" id="3.40.630.30">
    <property type="match status" value="1"/>
</dbReference>
<feature type="domain" description="N-acetyltransferase" evidence="2">
    <location>
        <begin position="5"/>
        <end position="155"/>
    </location>
</feature>
<dbReference type="InterPro" id="IPR016181">
    <property type="entry name" value="Acyl_CoA_acyltransferase"/>
</dbReference>
<evidence type="ECO:0000259" key="2">
    <source>
        <dbReference type="PROSITE" id="PS51186"/>
    </source>
</evidence>
<comment type="caution">
    <text evidence="3">The sequence shown here is derived from an EMBL/GenBank/DDBJ whole genome shotgun (WGS) entry which is preliminary data.</text>
</comment>
<dbReference type="AlphaFoldDB" id="A0A1W0X436"/>
<evidence type="ECO:0000256" key="1">
    <source>
        <dbReference type="SAM" id="MobiDB-lite"/>
    </source>
</evidence>
<gene>
    <name evidence="3" type="ORF">BV898_03929</name>
</gene>
<feature type="region of interest" description="Disordered" evidence="1">
    <location>
        <begin position="171"/>
        <end position="223"/>
    </location>
</feature>
<reference evidence="4" key="1">
    <citation type="submission" date="2017-01" db="EMBL/GenBank/DDBJ databases">
        <title>Comparative genomics of anhydrobiosis in the tardigrade Hypsibius dujardini.</title>
        <authorList>
            <person name="Yoshida Y."/>
            <person name="Koutsovoulos G."/>
            <person name="Laetsch D."/>
            <person name="Stevens L."/>
            <person name="Kumar S."/>
            <person name="Horikawa D."/>
            <person name="Ishino K."/>
            <person name="Komine S."/>
            <person name="Tomita M."/>
            <person name="Blaxter M."/>
            <person name="Arakawa K."/>
        </authorList>
    </citation>
    <scope>NUCLEOTIDE SEQUENCE [LARGE SCALE GENOMIC DNA]</scope>
    <source>
        <strain evidence="4">Z151</strain>
    </source>
</reference>
<dbReference type="CDD" id="cd04301">
    <property type="entry name" value="NAT_SF"/>
    <property type="match status" value="1"/>
</dbReference>
<feature type="compositionally biased region" description="Polar residues" evidence="1">
    <location>
        <begin position="171"/>
        <end position="181"/>
    </location>
</feature>
<dbReference type="PROSITE" id="PS51186">
    <property type="entry name" value="GNAT"/>
    <property type="match status" value="1"/>
</dbReference>